<keyword evidence="2" id="KW-1185">Reference proteome</keyword>
<dbReference type="AlphaFoldDB" id="A0A9N9D6I7"/>
<accession>A0A9N9D6I7</accession>
<comment type="caution">
    <text evidence="1">The sequence shown here is derived from an EMBL/GenBank/DDBJ whole genome shotgun (WGS) entry which is preliminary data.</text>
</comment>
<dbReference type="Proteomes" id="UP000789396">
    <property type="component" value="Unassembled WGS sequence"/>
</dbReference>
<reference evidence="1" key="1">
    <citation type="submission" date="2021-06" db="EMBL/GenBank/DDBJ databases">
        <authorList>
            <person name="Kallberg Y."/>
            <person name="Tangrot J."/>
            <person name="Rosling A."/>
        </authorList>
    </citation>
    <scope>NUCLEOTIDE SEQUENCE</scope>
    <source>
        <strain evidence="1">IN212</strain>
    </source>
</reference>
<sequence>PEPNYEAGSGSTTQAHRERIQEKMYAPKENFQSIYKTENGIKEKEPLSGDIKFLEKRPDTERQHKSWML</sequence>
<dbReference type="EMBL" id="CAJVPZ010011128">
    <property type="protein sequence ID" value="CAG8627019.1"/>
    <property type="molecule type" value="Genomic_DNA"/>
</dbReference>
<protein>
    <submittedName>
        <fullName evidence="1">8571_t:CDS:1</fullName>
    </submittedName>
</protein>
<proteinExistence type="predicted"/>
<evidence type="ECO:0000313" key="2">
    <source>
        <dbReference type="Proteomes" id="UP000789396"/>
    </source>
</evidence>
<feature type="non-terminal residue" evidence="1">
    <location>
        <position position="1"/>
    </location>
</feature>
<evidence type="ECO:0000313" key="1">
    <source>
        <dbReference type="EMBL" id="CAG8627019.1"/>
    </source>
</evidence>
<organism evidence="1 2">
    <name type="scientific">Racocetra fulgida</name>
    <dbReference type="NCBI Taxonomy" id="60492"/>
    <lineage>
        <taxon>Eukaryota</taxon>
        <taxon>Fungi</taxon>
        <taxon>Fungi incertae sedis</taxon>
        <taxon>Mucoromycota</taxon>
        <taxon>Glomeromycotina</taxon>
        <taxon>Glomeromycetes</taxon>
        <taxon>Diversisporales</taxon>
        <taxon>Gigasporaceae</taxon>
        <taxon>Racocetra</taxon>
    </lineage>
</organism>
<dbReference type="OrthoDB" id="10411263at2759"/>
<name>A0A9N9D6I7_9GLOM</name>
<gene>
    <name evidence="1" type="ORF">RFULGI_LOCUS7577</name>
</gene>